<accession>A0A0S4MKV7</accession>
<protein>
    <submittedName>
        <fullName evidence="1">Carboxy-terminal binding protein</fullName>
    </submittedName>
</protein>
<keyword evidence="2" id="KW-1185">Reference proteome</keyword>
<evidence type="ECO:0000313" key="2">
    <source>
        <dbReference type="Proteomes" id="UP000017246"/>
    </source>
</evidence>
<sequence length="133" mass="14882">MLLFLPKSFAYYVLEGDLDIEARTNAEVETKLQYEFDCVYSSVQLSLAFRSGILWLKCLSVTGKSRTRKSLEGAKDEVDLLICCSCGYGFEPEAVMTSCLHFAKPHFSVISISAGHLRPNCAVRTHTLPVFIH</sequence>
<dbReference type="EMBL" id="LN902844">
    <property type="protein sequence ID" value="CUT98708.1"/>
    <property type="molecule type" value="Genomic_DNA"/>
</dbReference>
<organism evidence="1 2">
    <name type="scientific">Echinococcus multilocularis</name>
    <name type="common">Fox tapeworm</name>
    <dbReference type="NCBI Taxonomy" id="6211"/>
    <lineage>
        <taxon>Eukaryota</taxon>
        <taxon>Metazoa</taxon>
        <taxon>Spiralia</taxon>
        <taxon>Lophotrochozoa</taxon>
        <taxon>Platyhelminthes</taxon>
        <taxon>Cestoda</taxon>
        <taxon>Eucestoda</taxon>
        <taxon>Cyclophyllidea</taxon>
        <taxon>Taeniidae</taxon>
        <taxon>Echinococcus</taxon>
    </lineage>
</organism>
<proteinExistence type="predicted"/>
<name>A0A0S4MKV7_ECHMU</name>
<reference evidence="1" key="2">
    <citation type="submission" date="2015-11" db="EMBL/GenBank/DDBJ databases">
        <authorList>
            <person name="Zhang Y."/>
            <person name="Guo Z."/>
        </authorList>
    </citation>
    <scope>NUCLEOTIDE SEQUENCE</scope>
</reference>
<reference evidence="1" key="1">
    <citation type="journal article" date="2013" name="Nature">
        <title>The genomes of four tapeworm species reveal adaptations to parasitism.</title>
        <authorList>
            <person name="Tsai I.J."/>
            <person name="Zarowiecki M."/>
            <person name="Holroyd N."/>
            <person name="Garciarrubio A."/>
            <person name="Sanchez-Flores A."/>
            <person name="Brooks K.L."/>
            <person name="Tracey A."/>
            <person name="Bobes R.J."/>
            <person name="Fragoso G."/>
            <person name="Sciutto E."/>
            <person name="Aslett M."/>
            <person name="Beasley H."/>
            <person name="Bennett H.M."/>
            <person name="Cai J."/>
            <person name="Camicia F."/>
            <person name="Clark R."/>
            <person name="Cucher M."/>
            <person name="De Silva N."/>
            <person name="Day T.A."/>
            <person name="Deplazes P."/>
            <person name="Estrada K."/>
            <person name="Fernandez C."/>
            <person name="Holland P.W."/>
            <person name="Hou J."/>
            <person name="Hu S."/>
            <person name="Huckvale T."/>
            <person name="Hung S.S."/>
            <person name="Kamenetzky L."/>
            <person name="Keane J.A."/>
            <person name="Kiss F."/>
            <person name="Koziol U."/>
            <person name="Lambert O."/>
            <person name="Liu K."/>
            <person name="Luo X."/>
            <person name="Luo Y."/>
            <person name="Macchiaroli N."/>
            <person name="Nichol S."/>
            <person name="Paps J."/>
            <person name="Parkinson J."/>
            <person name="Pouchkina-Stantcheva N."/>
            <person name="Riddiford N."/>
            <person name="Rosenzvit M."/>
            <person name="Salinas G."/>
            <person name="Wasmuth J.D."/>
            <person name="Zamanian M."/>
            <person name="Zheng Y."/>
            <person name="Cai X."/>
            <person name="Soberon X."/>
            <person name="Olson P.D."/>
            <person name="Laclette J.P."/>
            <person name="Brehm K."/>
            <person name="Berriman M."/>
            <person name="Garciarrubio A."/>
            <person name="Bobes R.J."/>
            <person name="Fragoso G."/>
            <person name="Sanchez-Flores A."/>
            <person name="Estrada K."/>
            <person name="Cevallos M.A."/>
            <person name="Morett E."/>
            <person name="Gonzalez V."/>
            <person name="Portillo T."/>
            <person name="Ochoa-Leyva A."/>
            <person name="Jose M.V."/>
            <person name="Sciutto E."/>
            <person name="Landa A."/>
            <person name="Jimenez L."/>
            <person name="Valdes V."/>
            <person name="Carrero J.C."/>
            <person name="Larralde C."/>
            <person name="Morales-Montor J."/>
            <person name="Limon-Lason J."/>
            <person name="Soberon X."/>
            <person name="Laclette J.P."/>
        </authorList>
    </citation>
    <scope>NUCLEOTIDE SEQUENCE [LARGE SCALE GENOMIC DNA]</scope>
</reference>
<evidence type="ECO:0000313" key="1">
    <source>
        <dbReference type="EMBL" id="CUT98708.1"/>
    </source>
</evidence>
<dbReference type="Proteomes" id="UP000017246">
    <property type="component" value="Unassembled WGS sequence"/>
</dbReference>
<dbReference type="AlphaFoldDB" id="A0A0S4MKV7"/>